<evidence type="ECO:0000256" key="6">
    <source>
        <dbReference type="ARBA" id="ARBA00023149"/>
    </source>
</evidence>
<evidence type="ECO:0000256" key="4">
    <source>
        <dbReference type="ARBA" id="ARBA00022737"/>
    </source>
</evidence>
<proteinExistence type="inferred from homology"/>
<dbReference type="PANTHER" id="PTHR11635">
    <property type="entry name" value="CAMP-DEPENDENT PROTEIN KINASE REGULATORY CHAIN"/>
    <property type="match status" value="1"/>
</dbReference>
<evidence type="ECO:0000256" key="1">
    <source>
        <dbReference type="ARBA" id="ARBA00005753"/>
    </source>
</evidence>
<keyword evidence="4" id="KW-0677">Repeat</keyword>
<dbReference type="GO" id="GO:0005952">
    <property type="term" value="C:cAMP-dependent protein kinase complex"/>
    <property type="evidence" value="ECO:0007669"/>
    <property type="project" value="InterPro"/>
</dbReference>
<dbReference type="Gene3D" id="1.20.900.10">
    <property type="entry name" value="Dbl homology (DH) domain"/>
    <property type="match status" value="1"/>
</dbReference>
<dbReference type="EMBL" id="GIBP01001733">
    <property type="protein sequence ID" value="NDV30702.1"/>
    <property type="molecule type" value="Transcribed_RNA"/>
</dbReference>
<keyword evidence="5" id="KW-0547">Nucleotide-binding</keyword>
<evidence type="ECO:0000259" key="8">
    <source>
        <dbReference type="PROSITE" id="PS50010"/>
    </source>
</evidence>
<protein>
    <recommendedName>
        <fullName evidence="11">Cyclic nucleotide-binding domain-containing protein</fullName>
    </recommendedName>
</protein>
<dbReference type="InterPro" id="IPR000595">
    <property type="entry name" value="cNMP-bd_dom"/>
</dbReference>
<evidence type="ECO:0008006" key="11">
    <source>
        <dbReference type="Google" id="ProtNLM"/>
    </source>
</evidence>
<feature type="region of interest" description="Disordered" evidence="7">
    <location>
        <begin position="1"/>
        <end position="21"/>
    </location>
</feature>
<evidence type="ECO:0000256" key="3">
    <source>
        <dbReference type="ARBA" id="ARBA00022566"/>
    </source>
</evidence>
<dbReference type="InterPro" id="IPR018490">
    <property type="entry name" value="cNMP-bd_dom_sf"/>
</dbReference>
<dbReference type="GO" id="GO:0007154">
    <property type="term" value="P:cell communication"/>
    <property type="evidence" value="ECO:0007669"/>
    <property type="project" value="UniProtKB-ARBA"/>
</dbReference>
<dbReference type="InterPro" id="IPR018488">
    <property type="entry name" value="cNMP-bd_CS"/>
</dbReference>
<dbReference type="Pfam" id="PF00027">
    <property type="entry name" value="cNMP_binding"/>
    <property type="match status" value="2"/>
</dbReference>
<dbReference type="PRINTS" id="PR00103">
    <property type="entry name" value="CAMPKINASE"/>
</dbReference>
<dbReference type="InterPro" id="IPR000219">
    <property type="entry name" value="DH_dom"/>
</dbReference>
<keyword evidence="2" id="KW-0597">Phosphoprotein</keyword>
<dbReference type="SMART" id="SM00100">
    <property type="entry name" value="cNMP"/>
    <property type="match status" value="2"/>
</dbReference>
<dbReference type="SUPFAM" id="SSF48065">
    <property type="entry name" value="DBL homology domain (DH-domain)"/>
    <property type="match status" value="1"/>
</dbReference>
<evidence type="ECO:0000259" key="9">
    <source>
        <dbReference type="PROSITE" id="PS50042"/>
    </source>
</evidence>
<dbReference type="FunFam" id="2.60.120.10:FF:000006">
    <property type="entry name" value="cAMP-dependent protein kinase type I-alpha regulatory subunit"/>
    <property type="match status" value="1"/>
</dbReference>
<name>A0A6B2L149_9EUKA</name>
<dbReference type="CDD" id="cd00038">
    <property type="entry name" value="CAP_ED"/>
    <property type="match status" value="2"/>
</dbReference>
<dbReference type="InterPro" id="IPR050503">
    <property type="entry name" value="cAMP-dep_PK_reg_su-like"/>
</dbReference>
<organism evidence="10">
    <name type="scientific">Arcella intermedia</name>
    <dbReference type="NCBI Taxonomy" id="1963864"/>
    <lineage>
        <taxon>Eukaryota</taxon>
        <taxon>Amoebozoa</taxon>
        <taxon>Tubulinea</taxon>
        <taxon>Elardia</taxon>
        <taxon>Arcellinida</taxon>
        <taxon>Sphaerothecina</taxon>
        <taxon>Arcellidae</taxon>
        <taxon>Arcella</taxon>
    </lineage>
</organism>
<comment type="similarity">
    <text evidence="1">Belongs to the cAMP-dependent kinase regulatory chain family.</text>
</comment>
<evidence type="ECO:0000256" key="5">
    <source>
        <dbReference type="ARBA" id="ARBA00022741"/>
    </source>
</evidence>
<dbReference type="PROSITE" id="PS50010">
    <property type="entry name" value="DH_2"/>
    <property type="match status" value="1"/>
</dbReference>
<dbReference type="SUPFAM" id="SSF51206">
    <property type="entry name" value="cAMP-binding domain-like"/>
    <property type="match status" value="2"/>
</dbReference>
<dbReference type="PROSITE" id="PS00889">
    <property type="entry name" value="CNMP_BINDING_2"/>
    <property type="match status" value="2"/>
</dbReference>
<keyword evidence="3" id="KW-0116">cAMP-binding</keyword>
<dbReference type="GO" id="GO:0005085">
    <property type="term" value="F:guanyl-nucleotide exchange factor activity"/>
    <property type="evidence" value="ECO:0007669"/>
    <property type="project" value="InterPro"/>
</dbReference>
<evidence type="ECO:0000256" key="2">
    <source>
        <dbReference type="ARBA" id="ARBA00022553"/>
    </source>
</evidence>
<dbReference type="GO" id="GO:0030552">
    <property type="term" value="F:cAMP binding"/>
    <property type="evidence" value="ECO:0007669"/>
    <property type="project" value="UniProtKB-KW"/>
</dbReference>
<evidence type="ECO:0000256" key="7">
    <source>
        <dbReference type="SAM" id="MobiDB-lite"/>
    </source>
</evidence>
<dbReference type="GO" id="GO:0034236">
    <property type="term" value="F:protein kinase A catalytic subunit binding"/>
    <property type="evidence" value="ECO:0007669"/>
    <property type="project" value="TreeGrafter"/>
</dbReference>
<dbReference type="SMART" id="SM00325">
    <property type="entry name" value="RhoGEF"/>
    <property type="match status" value="1"/>
</dbReference>
<feature type="domain" description="DH" evidence="8">
    <location>
        <begin position="332"/>
        <end position="510"/>
    </location>
</feature>
<accession>A0A6B2L149</accession>
<dbReference type="InterPro" id="IPR035899">
    <property type="entry name" value="DBL_dom_sf"/>
</dbReference>
<keyword evidence="6" id="KW-0114">cAMP</keyword>
<feature type="domain" description="Cyclic nucleotide-binding" evidence="9">
    <location>
        <begin position="55"/>
        <end position="172"/>
    </location>
</feature>
<sequence>MTVQYPPSYDPQKRRYSVSSESIDPLKLKDIKVKSIPKSEKVGALIKQTMKGNVLFKHLDEAELHEVIDSMDELDLPPSQTVIKQGDHLDQNHMYLIQEGELDVYYGSDIVATLTPGCSFGEIALMYGCPRTATIKTKTQCKLWVLDRNTFRRILMEESMRKRKLYESVLAKVPIFKSLLPYERSKVADALETVTFTDKQVIIQQGSTDTNKFYIIEKGEVICTKQDDLDSPSVFSLSLKAGDYFGELALLKNMPRQANVIAQGNVKCLTIDREHFTQVTGPCEEILRRNMGNYKTYEELIQALVQEKKAKTEIIKKPQTDFHVDFVDLPANRDEMVKYIIQNESEYVFNLTQLSGYKEAITQNAVSLKVSPEQVSKIFCNVTEILHLHQNFSKYLVQVENCDEPELGPLYSELAPKLNVYEVFANQYPESWKARKECSAHIEWTDFLMACHKEAGESLDTLLEHVYFRVFQIVALLEHLSELTDSLHFDKNLLAIALRKIETILHKIDK</sequence>
<dbReference type="AlphaFoldDB" id="A0A6B2L149"/>
<dbReference type="GO" id="GO:0005829">
    <property type="term" value="C:cytosol"/>
    <property type="evidence" value="ECO:0007669"/>
    <property type="project" value="TreeGrafter"/>
</dbReference>
<dbReference type="Gene3D" id="2.60.120.10">
    <property type="entry name" value="Jelly Rolls"/>
    <property type="match status" value="2"/>
</dbReference>
<dbReference type="PANTHER" id="PTHR11635:SF152">
    <property type="entry name" value="CAMP-DEPENDENT PROTEIN KINASE TYPE I REGULATORY SUBUNIT-RELATED"/>
    <property type="match status" value="1"/>
</dbReference>
<dbReference type="Pfam" id="PF00621">
    <property type="entry name" value="RhoGEF"/>
    <property type="match status" value="1"/>
</dbReference>
<feature type="domain" description="Cyclic nucleotide-binding" evidence="9">
    <location>
        <begin position="175"/>
        <end position="297"/>
    </location>
</feature>
<dbReference type="InterPro" id="IPR014710">
    <property type="entry name" value="RmlC-like_jellyroll"/>
</dbReference>
<dbReference type="PROSITE" id="PS50042">
    <property type="entry name" value="CNMP_BINDING_3"/>
    <property type="match status" value="2"/>
</dbReference>
<evidence type="ECO:0000313" key="10">
    <source>
        <dbReference type="EMBL" id="NDV30702.1"/>
    </source>
</evidence>
<reference evidence="10" key="1">
    <citation type="journal article" date="2020" name="J. Eukaryot. Microbiol.">
        <title>De novo Sequencing, Assembly and Annotation of the Transcriptome for the Free-Living Testate Amoeba Arcella intermedia.</title>
        <authorList>
            <person name="Ribeiro G.M."/>
            <person name="Porfirio-Sousa A.L."/>
            <person name="Maurer-Alcala X.X."/>
            <person name="Katz L.A."/>
            <person name="Lahr D.J.G."/>
        </authorList>
    </citation>
    <scope>NUCLEOTIDE SEQUENCE</scope>
</reference>
<dbReference type="GO" id="GO:0004862">
    <property type="term" value="F:cAMP-dependent protein kinase inhibitor activity"/>
    <property type="evidence" value="ECO:0007669"/>
    <property type="project" value="TreeGrafter"/>
</dbReference>
<dbReference type="GO" id="GO:0023052">
    <property type="term" value="P:signaling"/>
    <property type="evidence" value="ECO:0007669"/>
    <property type="project" value="UniProtKB-ARBA"/>
</dbReference>